<evidence type="ECO:0000313" key="2">
    <source>
        <dbReference type="EMBL" id="GCE08555.1"/>
    </source>
</evidence>
<dbReference type="EMBL" id="BIFQ01000002">
    <property type="protein sequence ID" value="GCE08555.1"/>
    <property type="molecule type" value="Genomic_DNA"/>
</dbReference>
<dbReference type="InterPro" id="IPR002035">
    <property type="entry name" value="VWF_A"/>
</dbReference>
<dbReference type="RefSeq" id="WP_160146185.1">
    <property type="nucleotide sequence ID" value="NZ_BIFQ01000002.1"/>
</dbReference>
<dbReference type="Gene3D" id="3.40.50.410">
    <property type="entry name" value="von Willebrand factor, type A domain"/>
    <property type="match status" value="1"/>
</dbReference>
<dbReference type="Pfam" id="PF01882">
    <property type="entry name" value="DUF58"/>
    <property type="match status" value="1"/>
</dbReference>
<dbReference type="PANTHER" id="PTHR33608:SF6">
    <property type="entry name" value="BLL2464 PROTEIN"/>
    <property type="match status" value="1"/>
</dbReference>
<dbReference type="SUPFAM" id="SSF53300">
    <property type="entry name" value="vWA-like"/>
    <property type="match status" value="1"/>
</dbReference>
<dbReference type="OrthoDB" id="9776116at2"/>
<evidence type="ECO:0000313" key="3">
    <source>
        <dbReference type="Proteomes" id="UP000287224"/>
    </source>
</evidence>
<accession>A0A401ZNW1</accession>
<dbReference type="InterPro" id="IPR036465">
    <property type="entry name" value="vWFA_dom_sf"/>
</dbReference>
<evidence type="ECO:0000259" key="1">
    <source>
        <dbReference type="SMART" id="SM00327"/>
    </source>
</evidence>
<gene>
    <name evidence="2" type="ORF">KDAU_58840</name>
</gene>
<feature type="domain" description="VWFA" evidence="1">
    <location>
        <begin position="102"/>
        <end position="281"/>
    </location>
</feature>
<name>A0A401ZNW1_9CHLR</name>
<proteinExistence type="predicted"/>
<keyword evidence="3" id="KW-1185">Reference proteome</keyword>
<dbReference type="AlphaFoldDB" id="A0A401ZNW1"/>
<comment type="caution">
    <text evidence="2">The sequence shown here is derived from an EMBL/GenBank/DDBJ whole genome shotgun (WGS) entry which is preliminary data.</text>
</comment>
<dbReference type="Proteomes" id="UP000287224">
    <property type="component" value="Unassembled WGS sequence"/>
</dbReference>
<dbReference type="PANTHER" id="PTHR33608">
    <property type="entry name" value="BLL2464 PROTEIN"/>
    <property type="match status" value="1"/>
</dbReference>
<sequence>MWPDHFLIKLCKSLRAREEPEVRPPQSRSAPPAHVLRRLDWHLMRPLASSLGGSERSPFLGPGVEFSEIRAYQPGDDIRFIDWNISARSEQPMLREAYVERAADVWFLLDLSASTRWGTADCLKLDRALEFVTLAGQLLNRAGNRLGALLFAARPLAVIPPSVGQLHLQQLLVRARQVQSGEDAGPTDLSAALTKVQAVMRRRALVIIVSDFLVMAGWQGALSKLARRHEVIAVRLSDPREGHLPDIGLVTLEDPETGRQLFVDTADARVRERFTQVAQQQSEQLRADLLKCGAELLQISTDEDALSSLVRFLRTRRARSLHKPRTQAALAATRGKGDV</sequence>
<reference evidence="3" key="1">
    <citation type="submission" date="2018-12" db="EMBL/GenBank/DDBJ databases">
        <title>Tengunoibacter tsumagoiensis gen. nov., sp. nov., Dictyobacter kobayashii sp. nov., D. alpinus sp. nov., and D. joshuensis sp. nov. and description of Dictyobacteraceae fam. nov. within the order Ktedonobacterales isolated from Tengu-no-mugimeshi.</title>
        <authorList>
            <person name="Wang C.M."/>
            <person name="Zheng Y."/>
            <person name="Sakai Y."/>
            <person name="Toyoda A."/>
            <person name="Minakuchi Y."/>
            <person name="Abe K."/>
            <person name="Yokota A."/>
            <person name="Yabe S."/>
        </authorList>
    </citation>
    <scope>NUCLEOTIDE SEQUENCE [LARGE SCALE GENOMIC DNA]</scope>
    <source>
        <strain evidence="3">S-27</strain>
    </source>
</reference>
<organism evidence="2 3">
    <name type="scientific">Dictyobacter aurantiacus</name>
    <dbReference type="NCBI Taxonomy" id="1936993"/>
    <lineage>
        <taxon>Bacteria</taxon>
        <taxon>Bacillati</taxon>
        <taxon>Chloroflexota</taxon>
        <taxon>Ktedonobacteria</taxon>
        <taxon>Ktedonobacterales</taxon>
        <taxon>Dictyobacteraceae</taxon>
        <taxon>Dictyobacter</taxon>
    </lineage>
</organism>
<dbReference type="InterPro" id="IPR002881">
    <property type="entry name" value="DUF58"/>
</dbReference>
<protein>
    <recommendedName>
        <fullName evidence="1">VWFA domain-containing protein</fullName>
    </recommendedName>
</protein>
<dbReference type="SMART" id="SM00327">
    <property type="entry name" value="VWA"/>
    <property type="match status" value="1"/>
</dbReference>